<proteinExistence type="predicted"/>
<dbReference type="PANTHER" id="PTHR24421">
    <property type="entry name" value="NITRATE/NITRITE SENSOR PROTEIN NARX-RELATED"/>
    <property type="match status" value="1"/>
</dbReference>
<dbReference type="InterPro" id="IPR050482">
    <property type="entry name" value="Sensor_HK_TwoCompSys"/>
</dbReference>
<evidence type="ECO:0000256" key="6">
    <source>
        <dbReference type="ARBA" id="ARBA00022777"/>
    </source>
</evidence>
<sequence>MEVREQAVAAQPAGMPPVVPALPPPRRSLLVPALGWASMVLTLAAVAGTLALDLATPEAARRAADSGPGWEIGLSGALLALPGALLLRRAPRNAVSWVVAGSGLFWALDGLASAYLTYAVQSDPPLVGASAAFWFVSRFGAWLLLGLPLLLLLYPDGRLPTGRWRTVSITSLACTAALPVLLLVAPSAIAERRSQNPVPDVYRSLDLDPTSLPLPEGLLLPLLQLAFPLGALGILGPLAVVVHRLRASTGDDRRRMRWLLWAGVVDALVMLPALLFPSTTVSIDLAVAVGLTGLAVTVGILRPRAVDIDRLLGGTLVYGALAVGVVVLDLAVLAVAGAVLGEGFGQENAVPLALLLVAGVYGPLRAPLWRFVRRWVLGEREDPYRVVSGLAERLERSDGADEQLRAVAAAVAEAFRSPYVGVEVDSVDGRQLVVEHGRRPTAVQPLSIAYRGTEVGRLLLPRDGVRAQLVSRDERLLADVVRQAAAAAHASSLAAQLQHSRGQLVTAREEERRRLRRDLHDGLGPSLGAVVLRIDTARNLTVAGRAEDADRVLRQARDDVAAALADVRRLVHDLRPPALDDLGLAAAVRQQAERLLGPGTVGAVEAGPGADDLPAAVEVARYRIASEALTNVARHARATTCRVELVRDADRSLVVTVSDDGVGLAPDAVAGVGLVSLRERAAELGGRCSVVCPPDGGTVVRAVLPVGGTGRGRGHG</sequence>
<dbReference type="GO" id="GO:0016020">
    <property type="term" value="C:membrane"/>
    <property type="evidence" value="ECO:0007669"/>
    <property type="project" value="InterPro"/>
</dbReference>
<keyword evidence="3" id="KW-0597">Phosphoprotein</keyword>
<keyword evidence="5" id="KW-0547">Nucleotide-binding</keyword>
<dbReference type="Pfam" id="PF07730">
    <property type="entry name" value="HisKA_3"/>
    <property type="match status" value="1"/>
</dbReference>
<keyword evidence="9" id="KW-1133">Transmembrane helix</keyword>
<evidence type="ECO:0000256" key="4">
    <source>
        <dbReference type="ARBA" id="ARBA00022679"/>
    </source>
</evidence>
<dbReference type="GO" id="GO:0046983">
    <property type="term" value="F:protein dimerization activity"/>
    <property type="evidence" value="ECO:0007669"/>
    <property type="project" value="InterPro"/>
</dbReference>
<dbReference type="InterPro" id="IPR011712">
    <property type="entry name" value="Sig_transdc_His_kin_sub3_dim/P"/>
</dbReference>
<feature type="transmembrane region" description="Helical" evidence="9">
    <location>
        <begin position="222"/>
        <end position="246"/>
    </location>
</feature>
<evidence type="ECO:0000256" key="8">
    <source>
        <dbReference type="ARBA" id="ARBA00023012"/>
    </source>
</evidence>
<evidence type="ECO:0000256" key="1">
    <source>
        <dbReference type="ARBA" id="ARBA00000085"/>
    </source>
</evidence>
<dbReference type="Gene3D" id="1.20.5.1930">
    <property type="match status" value="1"/>
</dbReference>
<evidence type="ECO:0000256" key="2">
    <source>
        <dbReference type="ARBA" id="ARBA00012438"/>
    </source>
</evidence>
<name>A0A1I2IIG3_9ACTN</name>
<dbReference type="InterPro" id="IPR003594">
    <property type="entry name" value="HATPase_dom"/>
</dbReference>
<feature type="transmembrane region" description="Helical" evidence="9">
    <location>
        <begin position="70"/>
        <end position="87"/>
    </location>
</feature>
<accession>A0A1I2IIG3</accession>
<protein>
    <recommendedName>
        <fullName evidence="2">histidine kinase</fullName>
        <ecNumber evidence="2">2.7.13.3</ecNumber>
    </recommendedName>
</protein>
<reference evidence="12" key="1">
    <citation type="submission" date="2016-10" db="EMBL/GenBank/DDBJ databases">
        <authorList>
            <person name="Varghese N."/>
            <person name="Submissions S."/>
        </authorList>
    </citation>
    <scope>NUCLEOTIDE SEQUENCE [LARGE SCALE GENOMIC DNA]</scope>
    <source>
        <strain evidence="12">DSM 46838</strain>
    </source>
</reference>
<keyword evidence="9" id="KW-0812">Transmembrane</keyword>
<dbReference type="RefSeq" id="WP_092201123.1">
    <property type="nucleotide sequence ID" value="NZ_FOND01000013.1"/>
</dbReference>
<keyword evidence="6 11" id="KW-0418">Kinase</keyword>
<evidence type="ECO:0000313" key="12">
    <source>
        <dbReference type="Proteomes" id="UP000198589"/>
    </source>
</evidence>
<feature type="transmembrane region" description="Helical" evidence="9">
    <location>
        <begin position="29"/>
        <end position="50"/>
    </location>
</feature>
<dbReference type="GO" id="GO:0000155">
    <property type="term" value="F:phosphorelay sensor kinase activity"/>
    <property type="evidence" value="ECO:0007669"/>
    <property type="project" value="InterPro"/>
</dbReference>
<dbReference type="SMART" id="SM00387">
    <property type="entry name" value="HATPase_c"/>
    <property type="match status" value="1"/>
</dbReference>
<evidence type="ECO:0000256" key="5">
    <source>
        <dbReference type="ARBA" id="ARBA00022741"/>
    </source>
</evidence>
<keyword evidence="9" id="KW-0472">Membrane</keyword>
<evidence type="ECO:0000256" key="7">
    <source>
        <dbReference type="ARBA" id="ARBA00022840"/>
    </source>
</evidence>
<dbReference type="AlphaFoldDB" id="A0A1I2IIG3"/>
<feature type="transmembrane region" description="Helical" evidence="9">
    <location>
        <begin position="313"/>
        <end position="336"/>
    </location>
</feature>
<feature type="transmembrane region" description="Helical" evidence="9">
    <location>
        <begin position="282"/>
        <end position="301"/>
    </location>
</feature>
<feature type="transmembrane region" description="Helical" evidence="9">
    <location>
        <begin position="258"/>
        <end position="276"/>
    </location>
</feature>
<keyword evidence="8" id="KW-0902">Two-component regulatory system</keyword>
<dbReference type="InterPro" id="IPR036890">
    <property type="entry name" value="HATPase_C_sf"/>
</dbReference>
<evidence type="ECO:0000256" key="9">
    <source>
        <dbReference type="SAM" id="Phobius"/>
    </source>
</evidence>
<feature type="transmembrane region" description="Helical" evidence="9">
    <location>
        <begin position="166"/>
        <end position="189"/>
    </location>
</feature>
<evidence type="ECO:0000313" key="11">
    <source>
        <dbReference type="EMBL" id="SFF41448.1"/>
    </source>
</evidence>
<keyword evidence="4" id="KW-0808">Transferase</keyword>
<organism evidence="11 12">
    <name type="scientific">Blastococcus tunisiensis</name>
    <dbReference type="NCBI Taxonomy" id="1798228"/>
    <lineage>
        <taxon>Bacteria</taxon>
        <taxon>Bacillati</taxon>
        <taxon>Actinomycetota</taxon>
        <taxon>Actinomycetes</taxon>
        <taxon>Geodermatophilales</taxon>
        <taxon>Geodermatophilaceae</taxon>
        <taxon>Blastococcus</taxon>
    </lineage>
</organism>
<dbReference type="SUPFAM" id="SSF55874">
    <property type="entry name" value="ATPase domain of HSP90 chaperone/DNA topoisomerase II/histidine kinase"/>
    <property type="match status" value="1"/>
</dbReference>
<keyword evidence="7" id="KW-0067">ATP-binding</keyword>
<comment type="catalytic activity">
    <reaction evidence="1">
        <text>ATP + protein L-histidine = ADP + protein N-phospho-L-histidine.</text>
        <dbReference type="EC" id="2.7.13.3"/>
    </reaction>
</comment>
<evidence type="ECO:0000256" key="3">
    <source>
        <dbReference type="ARBA" id="ARBA00022553"/>
    </source>
</evidence>
<feature type="transmembrane region" description="Helical" evidence="9">
    <location>
        <begin position="94"/>
        <end position="120"/>
    </location>
</feature>
<dbReference type="EC" id="2.7.13.3" evidence="2"/>
<dbReference type="STRING" id="1798228.SAMN05216574_11356"/>
<feature type="domain" description="Histidine kinase/HSP90-like ATPase" evidence="10">
    <location>
        <begin position="616"/>
        <end position="708"/>
    </location>
</feature>
<dbReference type="GO" id="GO:0005524">
    <property type="term" value="F:ATP binding"/>
    <property type="evidence" value="ECO:0007669"/>
    <property type="project" value="UniProtKB-KW"/>
</dbReference>
<feature type="transmembrane region" description="Helical" evidence="9">
    <location>
        <begin position="132"/>
        <end position="154"/>
    </location>
</feature>
<dbReference type="PANTHER" id="PTHR24421:SF10">
    <property type="entry name" value="NITRATE_NITRITE SENSOR PROTEIN NARQ"/>
    <property type="match status" value="1"/>
</dbReference>
<dbReference type="EMBL" id="FOND01000013">
    <property type="protein sequence ID" value="SFF41448.1"/>
    <property type="molecule type" value="Genomic_DNA"/>
</dbReference>
<evidence type="ECO:0000259" key="10">
    <source>
        <dbReference type="SMART" id="SM00387"/>
    </source>
</evidence>
<dbReference type="CDD" id="cd16917">
    <property type="entry name" value="HATPase_UhpB-NarQ-NarX-like"/>
    <property type="match status" value="1"/>
</dbReference>
<gene>
    <name evidence="11" type="ORF">SAMN05216574_11356</name>
</gene>
<dbReference type="OrthoDB" id="227596at2"/>
<dbReference type="Proteomes" id="UP000198589">
    <property type="component" value="Unassembled WGS sequence"/>
</dbReference>
<dbReference type="Gene3D" id="3.30.565.10">
    <property type="entry name" value="Histidine kinase-like ATPase, C-terminal domain"/>
    <property type="match status" value="1"/>
</dbReference>
<dbReference type="Pfam" id="PF02518">
    <property type="entry name" value="HATPase_c"/>
    <property type="match status" value="1"/>
</dbReference>
<keyword evidence="12" id="KW-1185">Reference proteome</keyword>